<protein>
    <recommendedName>
        <fullName evidence="1">DUF7869 domain-containing protein</fullName>
    </recommendedName>
</protein>
<dbReference type="InterPro" id="IPR057191">
    <property type="entry name" value="DUF7869"/>
</dbReference>
<organism evidence="2 3">
    <name type="scientific">Rhipicephalus microplus</name>
    <name type="common">Cattle tick</name>
    <name type="synonym">Boophilus microplus</name>
    <dbReference type="NCBI Taxonomy" id="6941"/>
    <lineage>
        <taxon>Eukaryota</taxon>
        <taxon>Metazoa</taxon>
        <taxon>Ecdysozoa</taxon>
        <taxon>Arthropoda</taxon>
        <taxon>Chelicerata</taxon>
        <taxon>Arachnida</taxon>
        <taxon>Acari</taxon>
        <taxon>Parasitiformes</taxon>
        <taxon>Ixodida</taxon>
        <taxon>Ixodoidea</taxon>
        <taxon>Ixodidae</taxon>
        <taxon>Rhipicephalinae</taxon>
        <taxon>Rhipicephalus</taxon>
        <taxon>Boophilus</taxon>
    </lineage>
</organism>
<reference evidence="2" key="1">
    <citation type="journal article" date="2020" name="Cell">
        <title>Large-Scale Comparative Analyses of Tick Genomes Elucidate Their Genetic Diversity and Vector Capacities.</title>
        <authorList>
            <consortium name="Tick Genome and Microbiome Consortium (TIGMIC)"/>
            <person name="Jia N."/>
            <person name="Wang J."/>
            <person name="Shi W."/>
            <person name="Du L."/>
            <person name="Sun Y."/>
            <person name="Zhan W."/>
            <person name="Jiang J.F."/>
            <person name="Wang Q."/>
            <person name="Zhang B."/>
            <person name="Ji P."/>
            <person name="Bell-Sakyi L."/>
            <person name="Cui X.M."/>
            <person name="Yuan T.T."/>
            <person name="Jiang B.G."/>
            <person name="Yang W.F."/>
            <person name="Lam T.T."/>
            <person name="Chang Q.C."/>
            <person name="Ding S.J."/>
            <person name="Wang X.J."/>
            <person name="Zhu J.G."/>
            <person name="Ruan X.D."/>
            <person name="Zhao L."/>
            <person name="Wei J.T."/>
            <person name="Ye R.Z."/>
            <person name="Que T.C."/>
            <person name="Du C.H."/>
            <person name="Zhou Y.H."/>
            <person name="Cheng J.X."/>
            <person name="Dai P.F."/>
            <person name="Guo W.B."/>
            <person name="Han X.H."/>
            <person name="Huang E.J."/>
            <person name="Li L.F."/>
            <person name="Wei W."/>
            <person name="Gao Y.C."/>
            <person name="Liu J.Z."/>
            <person name="Shao H.Z."/>
            <person name="Wang X."/>
            <person name="Wang C.C."/>
            <person name="Yang T.C."/>
            <person name="Huo Q.B."/>
            <person name="Li W."/>
            <person name="Chen H.Y."/>
            <person name="Chen S.E."/>
            <person name="Zhou L.G."/>
            <person name="Ni X.B."/>
            <person name="Tian J.H."/>
            <person name="Sheng Y."/>
            <person name="Liu T."/>
            <person name="Pan Y.S."/>
            <person name="Xia L.Y."/>
            <person name="Li J."/>
            <person name="Zhao F."/>
            <person name="Cao W.C."/>
        </authorList>
    </citation>
    <scope>NUCLEOTIDE SEQUENCE</scope>
    <source>
        <strain evidence="2">Rmic-2018</strain>
    </source>
</reference>
<evidence type="ECO:0000259" key="1">
    <source>
        <dbReference type="Pfam" id="PF25273"/>
    </source>
</evidence>
<reference evidence="2" key="2">
    <citation type="submission" date="2021-09" db="EMBL/GenBank/DDBJ databases">
        <authorList>
            <person name="Jia N."/>
            <person name="Wang J."/>
            <person name="Shi W."/>
            <person name="Du L."/>
            <person name="Sun Y."/>
            <person name="Zhan W."/>
            <person name="Jiang J."/>
            <person name="Wang Q."/>
            <person name="Zhang B."/>
            <person name="Ji P."/>
            <person name="Sakyi L.B."/>
            <person name="Cui X."/>
            <person name="Yuan T."/>
            <person name="Jiang B."/>
            <person name="Yang W."/>
            <person name="Lam T.T.-Y."/>
            <person name="Chang Q."/>
            <person name="Ding S."/>
            <person name="Wang X."/>
            <person name="Zhu J."/>
            <person name="Ruan X."/>
            <person name="Zhao L."/>
            <person name="Wei J."/>
            <person name="Que T."/>
            <person name="Du C."/>
            <person name="Cheng J."/>
            <person name="Dai P."/>
            <person name="Han X."/>
            <person name="Huang E."/>
            <person name="Gao Y."/>
            <person name="Liu J."/>
            <person name="Shao H."/>
            <person name="Ye R."/>
            <person name="Li L."/>
            <person name="Wei W."/>
            <person name="Wang X."/>
            <person name="Wang C."/>
            <person name="Huo Q."/>
            <person name="Li W."/>
            <person name="Guo W."/>
            <person name="Chen H."/>
            <person name="Chen S."/>
            <person name="Zhou L."/>
            <person name="Zhou L."/>
            <person name="Ni X."/>
            <person name="Tian J."/>
            <person name="Zhou Y."/>
            <person name="Sheng Y."/>
            <person name="Liu T."/>
            <person name="Pan Y."/>
            <person name="Xia L."/>
            <person name="Li J."/>
            <person name="Zhao F."/>
            <person name="Cao W."/>
        </authorList>
    </citation>
    <scope>NUCLEOTIDE SEQUENCE</scope>
    <source>
        <strain evidence="2">Rmic-2018</strain>
        <tissue evidence="2">Larvae</tissue>
    </source>
</reference>
<accession>A0A9J6D6B9</accession>
<gene>
    <name evidence="2" type="ORF">HPB51_018885</name>
</gene>
<evidence type="ECO:0000313" key="2">
    <source>
        <dbReference type="EMBL" id="KAH8009617.1"/>
    </source>
</evidence>
<sequence length="300" mass="34711">MPQIPGQQLYYSRQLYQYHFCMVQNQEDKSVPKHGVHCYTCSEDESAKGSNEVASALHSSLRSLSYKRVQEVHLAADSCAGQNKNSTTLEMLLWWLKNEVPAQVLKTTLVFSVTGHSFLPPDRVFSRIEKDTRKHEEILNPDAYKNIFAEHGTVLKLGKHWNVYDWNAYAMQVLKPTLSLPFKISMVKVFYMQLNANRRSPEVRAEPHYRFSVSNFVRVLQKGKDLSGAPERCGLQLANLNPLKVKDVMGLLVKHFAEWWQQHEELKYFSNVFSRFQDQERGVDKQEECACCQEDTPVHI</sequence>
<keyword evidence="3" id="KW-1185">Reference proteome</keyword>
<evidence type="ECO:0000313" key="3">
    <source>
        <dbReference type="Proteomes" id="UP000821866"/>
    </source>
</evidence>
<dbReference type="PANTHER" id="PTHR34415">
    <property type="entry name" value="INTEGRASE CATALYTIC DOMAIN-CONTAINING PROTEIN"/>
    <property type="match status" value="1"/>
</dbReference>
<dbReference type="EMBL" id="JABSTU010000011">
    <property type="protein sequence ID" value="KAH8009617.1"/>
    <property type="molecule type" value="Genomic_DNA"/>
</dbReference>
<feature type="domain" description="DUF7869" evidence="1">
    <location>
        <begin position="44"/>
        <end position="186"/>
    </location>
</feature>
<dbReference type="Pfam" id="PF25273">
    <property type="entry name" value="DUF7869"/>
    <property type="match status" value="1"/>
</dbReference>
<comment type="caution">
    <text evidence="2">The sequence shown here is derived from an EMBL/GenBank/DDBJ whole genome shotgun (WGS) entry which is preliminary data.</text>
</comment>
<name>A0A9J6D6B9_RHIMP</name>
<dbReference type="PANTHER" id="PTHR34415:SF1">
    <property type="entry name" value="INTEGRASE CATALYTIC DOMAIN-CONTAINING PROTEIN"/>
    <property type="match status" value="1"/>
</dbReference>
<dbReference type="Proteomes" id="UP000821866">
    <property type="component" value="Chromosome 9"/>
</dbReference>
<proteinExistence type="predicted"/>
<dbReference type="AlphaFoldDB" id="A0A9J6D6B9"/>